<name>A0ABS9TC58_9PSEU</name>
<organism evidence="2 3">
    <name type="scientific">Pseudonocardia alaniniphila</name>
    <dbReference type="NCBI Taxonomy" id="75291"/>
    <lineage>
        <taxon>Bacteria</taxon>
        <taxon>Bacillati</taxon>
        <taxon>Actinomycetota</taxon>
        <taxon>Actinomycetes</taxon>
        <taxon>Pseudonocardiales</taxon>
        <taxon>Pseudonocardiaceae</taxon>
        <taxon>Pseudonocardia</taxon>
    </lineage>
</organism>
<evidence type="ECO:0000313" key="2">
    <source>
        <dbReference type="EMBL" id="MCH6166107.1"/>
    </source>
</evidence>
<dbReference type="PANTHER" id="PTHR43433">
    <property type="entry name" value="HYDROLASE, ALPHA/BETA FOLD FAMILY PROTEIN"/>
    <property type="match status" value="1"/>
</dbReference>
<dbReference type="EMBL" id="JAKXMK010000008">
    <property type="protein sequence ID" value="MCH6166107.1"/>
    <property type="molecule type" value="Genomic_DNA"/>
</dbReference>
<dbReference type="Gene3D" id="3.40.50.1820">
    <property type="entry name" value="alpha/beta hydrolase"/>
    <property type="match status" value="1"/>
</dbReference>
<dbReference type="Pfam" id="PF00561">
    <property type="entry name" value="Abhydrolase_1"/>
    <property type="match status" value="1"/>
</dbReference>
<dbReference type="InterPro" id="IPR029058">
    <property type="entry name" value="AB_hydrolase_fold"/>
</dbReference>
<keyword evidence="3" id="KW-1185">Reference proteome</keyword>
<keyword evidence="2" id="KW-0378">Hydrolase</keyword>
<evidence type="ECO:0000313" key="3">
    <source>
        <dbReference type="Proteomes" id="UP001299970"/>
    </source>
</evidence>
<dbReference type="RefSeq" id="WP_241036142.1">
    <property type="nucleotide sequence ID" value="NZ_BAAAJF010000020.1"/>
</dbReference>
<feature type="domain" description="AB hydrolase-1" evidence="1">
    <location>
        <begin position="25"/>
        <end position="145"/>
    </location>
</feature>
<dbReference type="PANTHER" id="PTHR43433:SF3">
    <property type="entry name" value="NON-HEME CHLOROPEROXIDASE"/>
    <property type="match status" value="1"/>
</dbReference>
<accession>A0ABS9TC58</accession>
<sequence length="267" mass="28700">MPHIEAADGTRLYYYDGGGTGPVAVFVHAWSMSSTMWEYQVAAFREAGYRCIALDRRGHGRSDVPGTGYDLDTLAGDLAGLLDRLDLRRVVFVAHSLGTLELTRYLTRYGTGRVDRAAYVGGMAPGCVPQEHLEAIVAALRADRPKWFHDGAPAYFATSGTGAWLSPALVDDAIRSILVTPLEVQTATLQTMGVDLRAELCSIDIPTLVVHGDADASAAIDVTGRPTAALLPNSRLEVYAGAPHGLYVTEKDRLNKELLAFAAPART</sequence>
<dbReference type="Proteomes" id="UP001299970">
    <property type="component" value="Unassembled WGS sequence"/>
</dbReference>
<dbReference type="GO" id="GO:0016787">
    <property type="term" value="F:hydrolase activity"/>
    <property type="evidence" value="ECO:0007669"/>
    <property type="project" value="UniProtKB-KW"/>
</dbReference>
<dbReference type="InterPro" id="IPR050471">
    <property type="entry name" value="AB_hydrolase"/>
</dbReference>
<evidence type="ECO:0000259" key="1">
    <source>
        <dbReference type="Pfam" id="PF00561"/>
    </source>
</evidence>
<reference evidence="2 3" key="1">
    <citation type="submission" date="2022-03" db="EMBL/GenBank/DDBJ databases">
        <title>Pseudonocardia alaer sp. nov., a novel actinomycete isolated from reed forest soil.</title>
        <authorList>
            <person name="Wang L."/>
        </authorList>
    </citation>
    <scope>NUCLEOTIDE SEQUENCE [LARGE SCALE GENOMIC DNA]</scope>
    <source>
        <strain evidence="2 3">Y-16303</strain>
    </source>
</reference>
<protein>
    <submittedName>
        <fullName evidence="2">Alpha/beta hydrolase</fullName>
    </submittedName>
</protein>
<comment type="caution">
    <text evidence="2">The sequence shown here is derived from an EMBL/GenBank/DDBJ whole genome shotgun (WGS) entry which is preliminary data.</text>
</comment>
<gene>
    <name evidence="2" type="ORF">MMF94_10475</name>
</gene>
<dbReference type="SUPFAM" id="SSF53474">
    <property type="entry name" value="alpha/beta-Hydrolases"/>
    <property type="match status" value="1"/>
</dbReference>
<proteinExistence type="predicted"/>
<dbReference type="InterPro" id="IPR000073">
    <property type="entry name" value="AB_hydrolase_1"/>
</dbReference>